<dbReference type="EMBL" id="OU896710">
    <property type="protein sequence ID" value="CAH1163836.1"/>
    <property type="molecule type" value="Genomic_DNA"/>
</dbReference>
<evidence type="ECO:0000313" key="15">
    <source>
        <dbReference type="EMBL" id="CAH1163836.1"/>
    </source>
</evidence>
<dbReference type="GO" id="GO:0034765">
    <property type="term" value="P:regulation of monoatomic ion transmembrane transport"/>
    <property type="evidence" value="ECO:0007669"/>
    <property type="project" value="TreeGrafter"/>
</dbReference>
<evidence type="ECO:0000256" key="6">
    <source>
        <dbReference type="ARBA" id="ARBA00022958"/>
    </source>
</evidence>
<accession>A0A9P0DJY5</accession>
<keyword evidence="10 11" id="KW-0407">Ion channel</keyword>
<reference evidence="15" key="1">
    <citation type="submission" date="2022-01" db="EMBL/GenBank/DDBJ databases">
        <authorList>
            <person name="King R."/>
        </authorList>
    </citation>
    <scope>NUCLEOTIDE SEQUENCE</scope>
</reference>
<dbReference type="PRINTS" id="PR01320">
    <property type="entry name" value="KIRCHANNEL"/>
</dbReference>
<evidence type="ECO:0000256" key="9">
    <source>
        <dbReference type="ARBA" id="ARBA00023136"/>
    </source>
</evidence>
<dbReference type="InterPro" id="IPR013518">
    <property type="entry name" value="K_chnl_inward-rec_Kir_cyto"/>
</dbReference>
<dbReference type="SUPFAM" id="SSF81296">
    <property type="entry name" value="E set domains"/>
    <property type="match status" value="1"/>
</dbReference>
<dbReference type="Pfam" id="PF17655">
    <property type="entry name" value="IRK_C"/>
    <property type="match status" value="1"/>
</dbReference>
<comment type="subcellular location">
    <subcellularLocation>
        <location evidence="1 11">Membrane</location>
        <topology evidence="1 11">Multi-pass membrane protein</topology>
    </subcellularLocation>
</comment>
<dbReference type="Gene3D" id="1.10.287.70">
    <property type="match status" value="1"/>
</dbReference>
<dbReference type="OrthoDB" id="273257at2759"/>
<evidence type="ECO:0000313" key="16">
    <source>
        <dbReference type="Proteomes" id="UP001153737"/>
    </source>
</evidence>
<keyword evidence="5 11" id="KW-0851">Voltage-gated channel</keyword>
<gene>
    <name evidence="15" type="ORF">PHAECO_LOCUS8217</name>
</gene>
<feature type="domain" description="Potassium channel inwardly rectifying transmembrane" evidence="13">
    <location>
        <begin position="65"/>
        <end position="202"/>
    </location>
</feature>
<dbReference type="GO" id="GO:0005886">
    <property type="term" value="C:plasma membrane"/>
    <property type="evidence" value="ECO:0007669"/>
    <property type="project" value="TreeGrafter"/>
</dbReference>
<keyword evidence="3 11" id="KW-0633">Potassium transport</keyword>
<dbReference type="InterPro" id="IPR016449">
    <property type="entry name" value="K_chnl_inward-rec_Kir"/>
</dbReference>
<protein>
    <submittedName>
        <fullName evidence="15">Uncharacterized protein</fullName>
    </submittedName>
</protein>
<dbReference type="SUPFAM" id="SSF81324">
    <property type="entry name" value="Voltage-gated potassium channels"/>
    <property type="match status" value="1"/>
</dbReference>
<comment type="similarity">
    <text evidence="11">Belongs to the inward rectifier-type potassium channel (TC 1.A.2.1) family.</text>
</comment>
<keyword evidence="16" id="KW-1185">Reference proteome</keyword>
<keyword evidence="6 11" id="KW-0630">Potassium</keyword>
<evidence type="ECO:0000259" key="14">
    <source>
        <dbReference type="Pfam" id="PF17655"/>
    </source>
</evidence>
<dbReference type="Proteomes" id="UP001153737">
    <property type="component" value="Chromosome 4"/>
</dbReference>
<evidence type="ECO:0000259" key="13">
    <source>
        <dbReference type="Pfam" id="PF01007"/>
    </source>
</evidence>
<evidence type="ECO:0000256" key="4">
    <source>
        <dbReference type="ARBA" id="ARBA00022692"/>
    </source>
</evidence>
<evidence type="ECO:0000256" key="3">
    <source>
        <dbReference type="ARBA" id="ARBA00022538"/>
    </source>
</evidence>
<keyword evidence="9 12" id="KW-0472">Membrane</keyword>
<feature type="transmembrane region" description="Helical" evidence="12">
    <location>
        <begin position="145"/>
        <end position="163"/>
    </location>
</feature>
<keyword evidence="2 11" id="KW-0813">Transport</keyword>
<sequence length="383" mass="44685">MSEMLEYDSILDQYKEVVFDEFSDSSEEEYKGNSKHSNAVLVLRKRSFSKSRSSYIRQFNLARIISKSGRLNTFLTQLHHKNISYIRDLGNTLLTIRWRWIIMTLFLVNFICFIIFGCLWWFLAYVNGDFHANATVKCVENTQTLTGYILLSVETITTIGYGYRVPTEHCQGTWVLLTLQAMLSVAIQGALVSSVYVKISKPFTNISSSIFSKKAVICMRDGKLRFIFRIHDFKRKIWCGTNISLYFMDKEQIYPNTEFEMIQMEIEPHGLLIFPLQIEHVIDEYSPLWTFRPLDILQSRFEIIAVAEGSSNITGIVSQNRTSYSNSDILWGHRFKHCVEFDDIEHAYMVDYKKFKQAIPFDTPLCSAKKLREVERMQDLSKK</sequence>
<dbReference type="Pfam" id="PF01007">
    <property type="entry name" value="IRK"/>
    <property type="match status" value="1"/>
</dbReference>
<dbReference type="GO" id="GO:1990573">
    <property type="term" value="P:potassium ion import across plasma membrane"/>
    <property type="evidence" value="ECO:0007669"/>
    <property type="project" value="TreeGrafter"/>
</dbReference>
<organism evidence="15 16">
    <name type="scientific">Phaedon cochleariae</name>
    <name type="common">Mustard beetle</name>
    <dbReference type="NCBI Taxonomy" id="80249"/>
    <lineage>
        <taxon>Eukaryota</taxon>
        <taxon>Metazoa</taxon>
        <taxon>Ecdysozoa</taxon>
        <taxon>Arthropoda</taxon>
        <taxon>Hexapoda</taxon>
        <taxon>Insecta</taxon>
        <taxon>Pterygota</taxon>
        <taxon>Neoptera</taxon>
        <taxon>Endopterygota</taxon>
        <taxon>Coleoptera</taxon>
        <taxon>Polyphaga</taxon>
        <taxon>Cucujiformia</taxon>
        <taxon>Chrysomeloidea</taxon>
        <taxon>Chrysomelidae</taxon>
        <taxon>Chrysomelinae</taxon>
        <taxon>Chrysomelini</taxon>
        <taxon>Phaedon</taxon>
    </lineage>
</organism>
<evidence type="ECO:0000256" key="11">
    <source>
        <dbReference type="RuleBase" id="RU003822"/>
    </source>
</evidence>
<feature type="domain" description="Inward rectifier potassium channel C-terminal" evidence="14">
    <location>
        <begin position="210"/>
        <end position="374"/>
    </location>
</feature>
<dbReference type="Gene3D" id="2.60.40.1400">
    <property type="entry name" value="G protein-activated inward rectifier potassium channel 1"/>
    <property type="match status" value="1"/>
</dbReference>
<dbReference type="InterPro" id="IPR041647">
    <property type="entry name" value="IRK_C"/>
</dbReference>
<evidence type="ECO:0000256" key="5">
    <source>
        <dbReference type="ARBA" id="ARBA00022882"/>
    </source>
</evidence>
<dbReference type="GO" id="GO:0034702">
    <property type="term" value="C:monoatomic ion channel complex"/>
    <property type="evidence" value="ECO:0007669"/>
    <property type="project" value="UniProtKB-KW"/>
</dbReference>
<dbReference type="PANTHER" id="PTHR11767">
    <property type="entry name" value="INWARD RECTIFIER POTASSIUM CHANNEL"/>
    <property type="match status" value="1"/>
</dbReference>
<keyword evidence="8 11" id="KW-0406">Ion transport</keyword>
<keyword evidence="4 11" id="KW-0812">Transmembrane</keyword>
<name>A0A9P0DJY5_PHACE</name>
<evidence type="ECO:0000256" key="1">
    <source>
        <dbReference type="ARBA" id="ARBA00004141"/>
    </source>
</evidence>
<keyword evidence="7 12" id="KW-1133">Transmembrane helix</keyword>
<evidence type="ECO:0000256" key="10">
    <source>
        <dbReference type="ARBA" id="ARBA00023303"/>
    </source>
</evidence>
<evidence type="ECO:0000256" key="2">
    <source>
        <dbReference type="ARBA" id="ARBA00022448"/>
    </source>
</evidence>
<proteinExistence type="inferred from homology"/>
<dbReference type="AlphaFoldDB" id="A0A9P0DJY5"/>
<evidence type="ECO:0000256" key="12">
    <source>
        <dbReference type="SAM" id="Phobius"/>
    </source>
</evidence>
<reference evidence="15" key="2">
    <citation type="submission" date="2022-10" db="EMBL/GenBank/DDBJ databases">
        <authorList>
            <consortium name="ENA_rothamsted_submissions"/>
            <consortium name="culmorum"/>
            <person name="King R."/>
        </authorList>
    </citation>
    <scope>NUCLEOTIDE SEQUENCE</scope>
</reference>
<dbReference type="InterPro" id="IPR040445">
    <property type="entry name" value="Kir_TM"/>
</dbReference>
<feature type="transmembrane region" description="Helical" evidence="12">
    <location>
        <begin position="175"/>
        <end position="197"/>
    </location>
</feature>
<dbReference type="PANTHER" id="PTHR11767:SF113">
    <property type="entry name" value="INWARDLY RECTIFYING POTASSIUM CHANNEL 2, ISOFORM D"/>
    <property type="match status" value="1"/>
</dbReference>
<dbReference type="GO" id="GO:0005242">
    <property type="term" value="F:inward rectifier potassium channel activity"/>
    <property type="evidence" value="ECO:0007669"/>
    <property type="project" value="InterPro"/>
</dbReference>
<evidence type="ECO:0000256" key="8">
    <source>
        <dbReference type="ARBA" id="ARBA00023065"/>
    </source>
</evidence>
<feature type="transmembrane region" description="Helical" evidence="12">
    <location>
        <begin position="100"/>
        <end position="125"/>
    </location>
</feature>
<dbReference type="InterPro" id="IPR014756">
    <property type="entry name" value="Ig_E-set"/>
</dbReference>
<evidence type="ECO:0000256" key="7">
    <source>
        <dbReference type="ARBA" id="ARBA00022989"/>
    </source>
</evidence>